<dbReference type="PROSITE" id="PS51846">
    <property type="entry name" value="CNNM"/>
    <property type="match status" value="1"/>
</dbReference>
<dbReference type="InterPro" id="IPR046342">
    <property type="entry name" value="CBS_dom_sf"/>
</dbReference>
<dbReference type="InterPro" id="IPR051676">
    <property type="entry name" value="UPF0053_domain"/>
</dbReference>
<evidence type="ECO:0000313" key="15">
    <source>
        <dbReference type="Proteomes" id="UP001060164"/>
    </source>
</evidence>
<keyword evidence="15" id="KW-1185">Reference proteome</keyword>
<protein>
    <submittedName>
        <fullName evidence="14">Hemolysin family protein</fullName>
    </submittedName>
</protein>
<evidence type="ECO:0000259" key="12">
    <source>
        <dbReference type="PROSITE" id="PS51371"/>
    </source>
</evidence>
<dbReference type="InterPro" id="IPR016169">
    <property type="entry name" value="FAD-bd_PCMH_sub2"/>
</dbReference>
<dbReference type="Pfam" id="PF03471">
    <property type="entry name" value="CorC_HlyC"/>
    <property type="match status" value="1"/>
</dbReference>
<dbReference type="Proteomes" id="UP001060164">
    <property type="component" value="Chromosome"/>
</dbReference>
<dbReference type="InterPro" id="IPR036318">
    <property type="entry name" value="FAD-bd_PCMH-like_sf"/>
</dbReference>
<evidence type="ECO:0000256" key="2">
    <source>
        <dbReference type="ARBA" id="ARBA00006337"/>
    </source>
</evidence>
<keyword evidence="6 10" id="KW-1133">Transmembrane helix</keyword>
<feature type="transmembrane region" description="Helical" evidence="11">
    <location>
        <begin position="139"/>
        <end position="159"/>
    </location>
</feature>
<feature type="transmembrane region" description="Helical" evidence="11">
    <location>
        <begin position="98"/>
        <end position="119"/>
    </location>
</feature>
<dbReference type="SMART" id="SM01091">
    <property type="entry name" value="CorC_HlyC"/>
    <property type="match status" value="1"/>
</dbReference>
<dbReference type="Pfam" id="PF01595">
    <property type="entry name" value="CNNM"/>
    <property type="match status" value="1"/>
</dbReference>
<keyword evidence="8 10" id="KW-0472">Membrane</keyword>
<organism evidence="14 15">
    <name type="scientific">Ruminococcus gauvreauii</name>
    <dbReference type="NCBI Taxonomy" id="438033"/>
    <lineage>
        <taxon>Bacteria</taxon>
        <taxon>Bacillati</taxon>
        <taxon>Bacillota</taxon>
        <taxon>Clostridia</taxon>
        <taxon>Eubacteriales</taxon>
        <taxon>Oscillospiraceae</taxon>
        <taxon>Ruminococcus</taxon>
    </lineage>
</organism>
<feature type="domain" description="CBS" evidence="12">
    <location>
        <begin position="284"/>
        <end position="343"/>
    </location>
</feature>
<gene>
    <name evidence="14" type="ORF">NQ502_14875</name>
</gene>
<comment type="similarity">
    <text evidence="2">Belongs to the UPF0053 family.</text>
</comment>
<feature type="domain" description="CNNM transmembrane" evidence="13">
    <location>
        <begin position="1"/>
        <end position="201"/>
    </location>
</feature>
<dbReference type="InterPro" id="IPR044751">
    <property type="entry name" value="Ion_transp-like_CBS"/>
</dbReference>
<evidence type="ECO:0000256" key="4">
    <source>
        <dbReference type="ARBA" id="ARBA00022692"/>
    </source>
</evidence>
<dbReference type="Gene3D" id="3.30.465.10">
    <property type="match status" value="1"/>
</dbReference>
<sequence>MIGAIILQIILIILNATFASAEIAVISMNDTKLKRLTAQGDSRAVKLSSLTEQPARFLATIQVAITLASLLGSAFAADNFAGPLVDILISAGVPIPRNIMNSLAVFLITLILSYFSLVFGELVPKRIAMKQADALSLKMSHLLYGVSKAFAPLVALLTASTNVMLRLLGINPDEDDEKVTEEEIRMLLMEGSEDGTIDIHENEIIQNVFEFDDISVEQICTHRIDVIALYITDDIEKWEDTIYSSRHTYYPVCGESNDDIIGILNTKEYFRIKNRTREHVLDAALDKPYFVPESMKANVLFQNMKNSRIYFAVVLDEYGGLSGIITVHDLIEEIVGDLYETEEPADIEQISDDTWCIQGCAALDDVADILGIKLPVDDYDTYGGYLCSVIGRVPNDEECFECETDDIHVQVHSVFNHRIGSTTVKKRKH</sequence>
<keyword evidence="5" id="KW-0677">Repeat</keyword>
<evidence type="ECO:0000313" key="14">
    <source>
        <dbReference type="EMBL" id="UWP58646.1"/>
    </source>
</evidence>
<name>A0ABY5VEE5_9FIRM</name>
<proteinExistence type="inferred from homology"/>
<keyword evidence="3" id="KW-1003">Cell membrane</keyword>
<dbReference type="Pfam" id="PF00571">
    <property type="entry name" value="CBS"/>
    <property type="match status" value="1"/>
</dbReference>
<evidence type="ECO:0000256" key="5">
    <source>
        <dbReference type="ARBA" id="ARBA00022737"/>
    </source>
</evidence>
<dbReference type="PANTHER" id="PTHR43099:SF5">
    <property type="entry name" value="HLYC_CORC FAMILY TRANSPORTER"/>
    <property type="match status" value="1"/>
</dbReference>
<comment type="subcellular location">
    <subcellularLocation>
        <location evidence="1">Cell membrane</location>
        <topology evidence="1">Multi-pass membrane protein</topology>
    </subcellularLocation>
</comment>
<feature type="transmembrane region" description="Helical" evidence="11">
    <location>
        <begin position="57"/>
        <end position="77"/>
    </location>
</feature>
<dbReference type="SUPFAM" id="SSF56176">
    <property type="entry name" value="FAD-binding/transporter-associated domain-like"/>
    <property type="match status" value="1"/>
</dbReference>
<dbReference type="PROSITE" id="PS51371">
    <property type="entry name" value="CBS"/>
    <property type="match status" value="1"/>
</dbReference>
<dbReference type="CDD" id="cd04590">
    <property type="entry name" value="CBS_pair_CorC_HlyC_assoc"/>
    <property type="match status" value="1"/>
</dbReference>
<evidence type="ECO:0000256" key="10">
    <source>
        <dbReference type="PROSITE-ProRule" id="PRU01193"/>
    </source>
</evidence>
<reference evidence="14" key="1">
    <citation type="journal article" date="2022" name="Cell">
        <title>Design, construction, and in vivo augmentation of a complex gut microbiome.</title>
        <authorList>
            <person name="Cheng A.G."/>
            <person name="Ho P.Y."/>
            <person name="Aranda-Diaz A."/>
            <person name="Jain S."/>
            <person name="Yu F.B."/>
            <person name="Meng X."/>
            <person name="Wang M."/>
            <person name="Iakiviak M."/>
            <person name="Nagashima K."/>
            <person name="Zhao A."/>
            <person name="Murugkar P."/>
            <person name="Patil A."/>
            <person name="Atabakhsh K."/>
            <person name="Weakley A."/>
            <person name="Yan J."/>
            <person name="Brumbaugh A.R."/>
            <person name="Higginbottom S."/>
            <person name="Dimas A."/>
            <person name="Shiver A.L."/>
            <person name="Deutschbauer A."/>
            <person name="Neff N."/>
            <person name="Sonnenburg J.L."/>
            <person name="Huang K.C."/>
            <person name="Fischbach M.A."/>
        </authorList>
    </citation>
    <scope>NUCLEOTIDE SEQUENCE</scope>
    <source>
        <strain evidence="14">DSM 19829</strain>
    </source>
</reference>
<keyword evidence="7 9" id="KW-0129">CBS domain</keyword>
<evidence type="ECO:0000256" key="8">
    <source>
        <dbReference type="ARBA" id="ARBA00023136"/>
    </source>
</evidence>
<dbReference type="RefSeq" id="WP_028529395.1">
    <property type="nucleotide sequence ID" value="NZ_CABLBR010000023.1"/>
</dbReference>
<evidence type="ECO:0000259" key="13">
    <source>
        <dbReference type="PROSITE" id="PS51846"/>
    </source>
</evidence>
<dbReference type="InterPro" id="IPR005170">
    <property type="entry name" value="Transptr-assoc_dom"/>
</dbReference>
<evidence type="ECO:0000256" key="7">
    <source>
        <dbReference type="ARBA" id="ARBA00023122"/>
    </source>
</evidence>
<evidence type="ECO:0000256" key="1">
    <source>
        <dbReference type="ARBA" id="ARBA00004651"/>
    </source>
</evidence>
<dbReference type="InterPro" id="IPR002550">
    <property type="entry name" value="CNNM"/>
</dbReference>
<evidence type="ECO:0000256" key="3">
    <source>
        <dbReference type="ARBA" id="ARBA00022475"/>
    </source>
</evidence>
<dbReference type="EMBL" id="CP102290">
    <property type="protein sequence ID" value="UWP58646.1"/>
    <property type="molecule type" value="Genomic_DNA"/>
</dbReference>
<evidence type="ECO:0000256" key="9">
    <source>
        <dbReference type="PROSITE-ProRule" id="PRU00703"/>
    </source>
</evidence>
<accession>A0ABY5VEE5</accession>
<dbReference type="SUPFAM" id="SSF54631">
    <property type="entry name" value="CBS-domain pair"/>
    <property type="match status" value="1"/>
</dbReference>
<keyword evidence="4 10" id="KW-0812">Transmembrane</keyword>
<dbReference type="Gene3D" id="3.10.580.10">
    <property type="entry name" value="CBS-domain"/>
    <property type="match status" value="1"/>
</dbReference>
<evidence type="ECO:0000256" key="11">
    <source>
        <dbReference type="SAM" id="Phobius"/>
    </source>
</evidence>
<dbReference type="PANTHER" id="PTHR43099">
    <property type="entry name" value="UPF0053 PROTEIN YRKA"/>
    <property type="match status" value="1"/>
</dbReference>
<evidence type="ECO:0000256" key="6">
    <source>
        <dbReference type="ARBA" id="ARBA00022989"/>
    </source>
</evidence>
<dbReference type="InterPro" id="IPR000644">
    <property type="entry name" value="CBS_dom"/>
</dbReference>